<evidence type="ECO:0000259" key="2">
    <source>
        <dbReference type="Pfam" id="PF10277"/>
    </source>
</evidence>
<feature type="transmembrane region" description="Helical" evidence="1">
    <location>
        <begin position="90"/>
        <end position="113"/>
    </location>
</feature>
<keyword evidence="1" id="KW-0812">Transmembrane</keyword>
<dbReference type="Proteomes" id="UP000663829">
    <property type="component" value="Unassembled WGS sequence"/>
</dbReference>
<dbReference type="PROSITE" id="PS51257">
    <property type="entry name" value="PROKAR_LIPOPROTEIN"/>
    <property type="match status" value="1"/>
</dbReference>
<accession>A0A814JPY9</accession>
<sequence>MRLLLLLVLKSTLVILPFTAALTLGIFLAACSPRLTHRPHHLAPISELGVNAFGLFVTGFTLTSIQMTVIIVAWWSLVRQHLHQISQTSILNHLSLILGLIAVVFCLLMAYTVNTSVKAHMTGAFGVFGLLVIYEFLQFIQLIRLRSKHSLYQDSYTIFAILWIALCVLCGAISAGVWIGTFNSIPEYLAAGFPFVFSFAFAKYFWMDARRTAKERRERAELPTISSLAHLTK</sequence>
<dbReference type="AlphaFoldDB" id="A0A814JPY9"/>
<reference evidence="3" key="1">
    <citation type="submission" date="2021-02" db="EMBL/GenBank/DDBJ databases">
        <authorList>
            <person name="Nowell W R."/>
        </authorList>
    </citation>
    <scope>NUCLEOTIDE SEQUENCE</scope>
</reference>
<feature type="transmembrane region" description="Helical" evidence="1">
    <location>
        <begin position="53"/>
        <end position="78"/>
    </location>
</feature>
<keyword evidence="1" id="KW-1133">Transmembrane helix</keyword>
<dbReference type="Proteomes" id="UP000681722">
    <property type="component" value="Unassembled WGS sequence"/>
</dbReference>
<evidence type="ECO:0000313" key="4">
    <source>
        <dbReference type="EMBL" id="CAF1044802.1"/>
    </source>
</evidence>
<evidence type="ECO:0000256" key="1">
    <source>
        <dbReference type="SAM" id="Phobius"/>
    </source>
</evidence>
<dbReference type="EMBL" id="CAJOBA010007807">
    <property type="protein sequence ID" value="CAF3812929.1"/>
    <property type="molecule type" value="Genomic_DNA"/>
</dbReference>
<proteinExistence type="predicted"/>
<keyword evidence="7" id="KW-1185">Reference proteome</keyword>
<dbReference type="InterPro" id="IPR019402">
    <property type="entry name" value="CWH43_N"/>
</dbReference>
<dbReference type="Proteomes" id="UP000677228">
    <property type="component" value="Unassembled WGS sequence"/>
</dbReference>
<dbReference type="EMBL" id="CAJOBC010004021">
    <property type="protein sequence ID" value="CAF3811257.1"/>
    <property type="molecule type" value="Genomic_DNA"/>
</dbReference>
<feature type="transmembrane region" description="Helical" evidence="1">
    <location>
        <begin position="188"/>
        <end position="206"/>
    </location>
</feature>
<name>A0A814JPY9_9BILA</name>
<dbReference type="EMBL" id="CAJNOK010007794">
    <property type="protein sequence ID" value="CAF1044802.1"/>
    <property type="molecule type" value="Genomic_DNA"/>
</dbReference>
<organism evidence="3 7">
    <name type="scientific">Didymodactylos carnosus</name>
    <dbReference type="NCBI Taxonomy" id="1234261"/>
    <lineage>
        <taxon>Eukaryota</taxon>
        <taxon>Metazoa</taxon>
        <taxon>Spiralia</taxon>
        <taxon>Gnathifera</taxon>
        <taxon>Rotifera</taxon>
        <taxon>Eurotatoria</taxon>
        <taxon>Bdelloidea</taxon>
        <taxon>Philodinida</taxon>
        <taxon>Philodinidae</taxon>
        <taxon>Didymodactylos</taxon>
    </lineage>
</organism>
<dbReference type="Proteomes" id="UP000682733">
    <property type="component" value="Unassembled WGS sequence"/>
</dbReference>
<feature type="transmembrane region" description="Helical" evidence="1">
    <location>
        <begin position="158"/>
        <end position="182"/>
    </location>
</feature>
<keyword evidence="1" id="KW-0472">Membrane</keyword>
<dbReference type="Pfam" id="PF10277">
    <property type="entry name" value="Frag1"/>
    <property type="match status" value="1"/>
</dbReference>
<dbReference type="OrthoDB" id="10003609at2759"/>
<dbReference type="EMBL" id="CAJNOQ010004020">
    <property type="protein sequence ID" value="CAF1040982.1"/>
    <property type="molecule type" value="Genomic_DNA"/>
</dbReference>
<evidence type="ECO:0000313" key="6">
    <source>
        <dbReference type="EMBL" id="CAF3812929.1"/>
    </source>
</evidence>
<feature type="transmembrane region" description="Helical" evidence="1">
    <location>
        <begin position="119"/>
        <end position="137"/>
    </location>
</feature>
<gene>
    <name evidence="3" type="ORF">GPM918_LOCUS15777</name>
    <name evidence="4" type="ORF">OVA965_LOCUS16669</name>
    <name evidence="5" type="ORF">SRO942_LOCUS15780</name>
    <name evidence="6" type="ORF">TMI583_LOCUS16681</name>
</gene>
<protein>
    <recommendedName>
        <fullName evidence="2">CWH43-like N-terminal domain-containing protein</fullName>
    </recommendedName>
</protein>
<evidence type="ECO:0000313" key="3">
    <source>
        <dbReference type="EMBL" id="CAF1040982.1"/>
    </source>
</evidence>
<evidence type="ECO:0000313" key="7">
    <source>
        <dbReference type="Proteomes" id="UP000663829"/>
    </source>
</evidence>
<feature type="domain" description="CWH43-like N-terminal" evidence="2">
    <location>
        <begin position="17"/>
        <end position="206"/>
    </location>
</feature>
<evidence type="ECO:0000313" key="5">
    <source>
        <dbReference type="EMBL" id="CAF3811257.1"/>
    </source>
</evidence>
<comment type="caution">
    <text evidence="3">The sequence shown here is derived from an EMBL/GenBank/DDBJ whole genome shotgun (WGS) entry which is preliminary data.</text>
</comment>